<dbReference type="InterPro" id="IPR013783">
    <property type="entry name" value="Ig-like_fold"/>
</dbReference>
<evidence type="ECO:0000313" key="3">
    <source>
        <dbReference type="Proteomes" id="UP001196873"/>
    </source>
</evidence>
<comment type="caution">
    <text evidence="2">The sequence shown here is derived from an EMBL/GenBank/DDBJ whole genome shotgun (WGS) entry which is preliminary data.</text>
</comment>
<protein>
    <submittedName>
        <fullName evidence="2">DUF1573 domain-containing protein</fullName>
    </submittedName>
</protein>
<gene>
    <name evidence="2" type="ORF">KZY68_12355</name>
</gene>
<evidence type="ECO:0000313" key="2">
    <source>
        <dbReference type="EMBL" id="MBW4866775.1"/>
    </source>
</evidence>
<dbReference type="RefSeq" id="WP_007133571.1">
    <property type="nucleotide sequence ID" value="NZ_CABKPN010000001.1"/>
</dbReference>
<reference evidence="2" key="1">
    <citation type="submission" date="2021-07" db="EMBL/GenBank/DDBJ databases">
        <title>Genomic diversity and antimicrobial resistance of Prevotella spp. isolated from chronic lung disease airways.</title>
        <authorList>
            <person name="Webb K.A."/>
            <person name="Olagoke O.S."/>
            <person name="Baird T."/>
            <person name="Neill J."/>
            <person name="Pham A."/>
            <person name="Wells T.J."/>
            <person name="Ramsay K.A."/>
            <person name="Bell S.C."/>
            <person name="Sarovich D.S."/>
            <person name="Price E.P."/>
        </authorList>
    </citation>
    <scope>NUCLEOTIDE SEQUENCE</scope>
    <source>
        <strain evidence="2">SCHI0047.S.3</strain>
    </source>
</reference>
<name>A0AAW4NT00_9BACT</name>
<proteinExistence type="predicted"/>
<dbReference type="Pfam" id="PF07610">
    <property type="entry name" value="DUF1573"/>
    <property type="match status" value="1"/>
</dbReference>
<feature type="chain" id="PRO_5043408603" evidence="1">
    <location>
        <begin position="21"/>
        <end position="131"/>
    </location>
</feature>
<accession>A0AAW4NT00</accession>
<dbReference type="Gene3D" id="2.60.40.10">
    <property type="entry name" value="Immunoglobulins"/>
    <property type="match status" value="1"/>
</dbReference>
<dbReference type="PANTHER" id="PTHR37833">
    <property type="entry name" value="LIPOPROTEIN-RELATED"/>
    <property type="match status" value="1"/>
</dbReference>
<organism evidence="2 3">
    <name type="scientific">Segatella salivae</name>
    <dbReference type="NCBI Taxonomy" id="228604"/>
    <lineage>
        <taxon>Bacteria</taxon>
        <taxon>Pseudomonadati</taxon>
        <taxon>Bacteroidota</taxon>
        <taxon>Bacteroidia</taxon>
        <taxon>Bacteroidales</taxon>
        <taxon>Prevotellaceae</taxon>
        <taxon>Segatella</taxon>
    </lineage>
</organism>
<dbReference type="PANTHER" id="PTHR37833:SF1">
    <property type="entry name" value="SIGNAL PEPTIDE PROTEIN"/>
    <property type="match status" value="1"/>
</dbReference>
<keyword evidence="1" id="KW-0732">Signal</keyword>
<dbReference type="Proteomes" id="UP001196873">
    <property type="component" value="Unassembled WGS sequence"/>
</dbReference>
<dbReference type="EMBL" id="JAHXRF010000021">
    <property type="protein sequence ID" value="MBW4866775.1"/>
    <property type="molecule type" value="Genomic_DNA"/>
</dbReference>
<sequence length="131" mass="14351">MKKLLIIALVLLTFVTMASAQKQAEIKFDKLSVDLGTFPKSDPIRQTTFVFTNTGDAPLVINQAMASCGCTVPTYTKTPVMPGQKGEIKVTYNGSALFPGHFKKSITIRSNAQTEMVRLYIEGVMTDSNNK</sequence>
<dbReference type="AlphaFoldDB" id="A0AAW4NT00"/>
<evidence type="ECO:0000256" key="1">
    <source>
        <dbReference type="SAM" id="SignalP"/>
    </source>
</evidence>
<dbReference type="InterPro" id="IPR011467">
    <property type="entry name" value="DUF1573"/>
</dbReference>
<feature type="signal peptide" evidence="1">
    <location>
        <begin position="1"/>
        <end position="20"/>
    </location>
</feature>